<keyword evidence="4" id="KW-0804">Transcription</keyword>
<dbReference type="AlphaFoldDB" id="A0A1S1Q120"/>
<gene>
    <name evidence="7" type="ORF">CC117_31060</name>
</gene>
<dbReference type="SUPFAM" id="SSF46689">
    <property type="entry name" value="Homeodomain-like"/>
    <property type="match status" value="1"/>
</dbReference>
<evidence type="ECO:0000313" key="7">
    <source>
        <dbReference type="EMBL" id="OHV27670.1"/>
    </source>
</evidence>
<keyword evidence="8" id="KW-1185">Reference proteome</keyword>
<accession>A0A1S1Q120</accession>
<dbReference type="InterPro" id="IPR001647">
    <property type="entry name" value="HTH_TetR"/>
</dbReference>
<evidence type="ECO:0000313" key="8">
    <source>
        <dbReference type="Proteomes" id="UP000179627"/>
    </source>
</evidence>
<feature type="DNA-binding region" description="H-T-H motif" evidence="5">
    <location>
        <begin position="11"/>
        <end position="30"/>
    </location>
</feature>
<sequence length="193" mass="20392">MIVERGVERASLRSIGVRAGSSRELPAYHFGSKEALIARLADRAQQQAIAAISAALDRAQRNRSDLTAFETLCVTMDTYLELFAAADAEARAVVVLWGASLPTESDLPVVHEVARLRHRELTGQIRAGQQDGSIRADVDPAAAAVVVMGMVRGAAAMSLAQPDAADPTQVRKLCGDAISAFLRGNDKSATGPA</sequence>
<feature type="domain" description="HTH tetR-type" evidence="6">
    <location>
        <begin position="1"/>
        <end position="48"/>
    </location>
</feature>
<dbReference type="Proteomes" id="UP000179627">
    <property type="component" value="Unassembled WGS sequence"/>
</dbReference>
<evidence type="ECO:0000256" key="5">
    <source>
        <dbReference type="PROSITE-ProRule" id="PRU00335"/>
    </source>
</evidence>
<keyword evidence="3 5" id="KW-0238">DNA-binding</keyword>
<keyword evidence="1" id="KW-0678">Repressor</keyword>
<dbReference type="PANTHER" id="PTHR30055">
    <property type="entry name" value="HTH-TYPE TRANSCRIPTIONAL REGULATOR RUTR"/>
    <property type="match status" value="1"/>
</dbReference>
<reference evidence="8" key="1">
    <citation type="submission" date="2016-07" db="EMBL/GenBank/DDBJ databases">
        <title>Sequence Frankia sp. strain CcI1.17.</title>
        <authorList>
            <person name="Ghodhbane-Gtari F."/>
            <person name="Swanson E."/>
            <person name="Gueddou A."/>
            <person name="Morris K."/>
            <person name="Hezbri K."/>
            <person name="Ktari A."/>
            <person name="Nouioui I."/>
            <person name="Abebe-Akele F."/>
            <person name="Simpson S."/>
            <person name="Thomas K."/>
            <person name="Gtari M."/>
            <person name="Tisa L.S."/>
            <person name="Hurst S."/>
        </authorList>
    </citation>
    <scope>NUCLEOTIDE SEQUENCE [LARGE SCALE GENOMIC DNA]</scope>
    <source>
        <strain evidence="8">Cc1.17</strain>
    </source>
</reference>
<dbReference type="InterPro" id="IPR039538">
    <property type="entry name" value="BetI_C"/>
</dbReference>
<dbReference type="GO" id="GO:0000976">
    <property type="term" value="F:transcription cis-regulatory region binding"/>
    <property type="evidence" value="ECO:0007669"/>
    <property type="project" value="TreeGrafter"/>
</dbReference>
<dbReference type="SUPFAM" id="SSF48498">
    <property type="entry name" value="Tetracyclin repressor-like, C-terminal domain"/>
    <property type="match status" value="1"/>
</dbReference>
<evidence type="ECO:0000259" key="6">
    <source>
        <dbReference type="PROSITE" id="PS50977"/>
    </source>
</evidence>
<evidence type="ECO:0000256" key="3">
    <source>
        <dbReference type="ARBA" id="ARBA00023125"/>
    </source>
</evidence>
<dbReference type="EMBL" id="MBLM01000187">
    <property type="protein sequence ID" value="OHV27670.1"/>
    <property type="molecule type" value="Genomic_DNA"/>
</dbReference>
<dbReference type="Pfam" id="PF13977">
    <property type="entry name" value="TetR_C_6"/>
    <property type="match status" value="1"/>
</dbReference>
<dbReference type="InterPro" id="IPR050109">
    <property type="entry name" value="HTH-type_TetR-like_transc_reg"/>
</dbReference>
<evidence type="ECO:0000256" key="1">
    <source>
        <dbReference type="ARBA" id="ARBA00022491"/>
    </source>
</evidence>
<keyword evidence="2" id="KW-0805">Transcription regulation</keyword>
<dbReference type="Gene3D" id="1.10.357.10">
    <property type="entry name" value="Tetracycline Repressor, domain 2"/>
    <property type="match status" value="1"/>
</dbReference>
<dbReference type="GO" id="GO:0003700">
    <property type="term" value="F:DNA-binding transcription factor activity"/>
    <property type="evidence" value="ECO:0007669"/>
    <property type="project" value="TreeGrafter"/>
</dbReference>
<evidence type="ECO:0000256" key="2">
    <source>
        <dbReference type="ARBA" id="ARBA00023015"/>
    </source>
</evidence>
<dbReference type="PANTHER" id="PTHR30055:SF234">
    <property type="entry name" value="HTH-TYPE TRANSCRIPTIONAL REGULATOR BETI"/>
    <property type="match status" value="1"/>
</dbReference>
<name>A0A1S1Q120_9ACTN</name>
<protein>
    <submittedName>
        <fullName evidence="7">TetR family transcriptional regulator</fullName>
    </submittedName>
</protein>
<proteinExistence type="predicted"/>
<dbReference type="InterPro" id="IPR009057">
    <property type="entry name" value="Homeodomain-like_sf"/>
</dbReference>
<dbReference type="PROSITE" id="PS50977">
    <property type="entry name" value="HTH_TETR_2"/>
    <property type="match status" value="1"/>
</dbReference>
<organism evidence="7 8">
    <name type="scientific">Parafrankia colletiae</name>
    <dbReference type="NCBI Taxonomy" id="573497"/>
    <lineage>
        <taxon>Bacteria</taxon>
        <taxon>Bacillati</taxon>
        <taxon>Actinomycetota</taxon>
        <taxon>Actinomycetes</taxon>
        <taxon>Frankiales</taxon>
        <taxon>Frankiaceae</taxon>
        <taxon>Parafrankia</taxon>
    </lineage>
</organism>
<dbReference type="InterPro" id="IPR036271">
    <property type="entry name" value="Tet_transcr_reg_TetR-rel_C_sf"/>
</dbReference>
<evidence type="ECO:0000256" key="4">
    <source>
        <dbReference type="ARBA" id="ARBA00023163"/>
    </source>
</evidence>
<comment type="caution">
    <text evidence="7">The sequence shown here is derived from an EMBL/GenBank/DDBJ whole genome shotgun (WGS) entry which is preliminary data.</text>
</comment>